<reference evidence="2 3" key="1">
    <citation type="journal article" date="2014" name="Genome Biol.">
        <title>Transcriptome and methylome profiling reveals relics of genome dominance in the mesopolyploid Brassica oleracea.</title>
        <authorList>
            <person name="Parkin I.A."/>
            <person name="Koh C."/>
            <person name="Tang H."/>
            <person name="Robinson S.J."/>
            <person name="Kagale S."/>
            <person name="Clarke W.E."/>
            <person name="Town C.D."/>
            <person name="Nixon J."/>
            <person name="Krishnakumar V."/>
            <person name="Bidwell S.L."/>
            <person name="Denoeud F."/>
            <person name="Belcram H."/>
            <person name="Links M.G."/>
            <person name="Just J."/>
            <person name="Clarke C."/>
            <person name="Bender T."/>
            <person name="Huebert T."/>
            <person name="Mason A.S."/>
            <person name="Pires J.C."/>
            <person name="Barker G."/>
            <person name="Moore J."/>
            <person name="Walley P.G."/>
            <person name="Manoli S."/>
            <person name="Batley J."/>
            <person name="Edwards D."/>
            <person name="Nelson M.N."/>
            <person name="Wang X."/>
            <person name="Paterson A.H."/>
            <person name="King G."/>
            <person name="Bancroft I."/>
            <person name="Chalhoub B."/>
            <person name="Sharpe A.G."/>
        </authorList>
    </citation>
    <scope>NUCLEOTIDE SEQUENCE</scope>
    <source>
        <strain evidence="2 3">cv. TO1000</strain>
    </source>
</reference>
<feature type="region of interest" description="Disordered" evidence="1">
    <location>
        <begin position="100"/>
        <end position="147"/>
    </location>
</feature>
<evidence type="ECO:0000313" key="2">
    <source>
        <dbReference type="EnsemblPlants" id="Bo4g130760.1"/>
    </source>
</evidence>
<evidence type="ECO:0000256" key="1">
    <source>
        <dbReference type="SAM" id="MobiDB-lite"/>
    </source>
</evidence>
<dbReference type="HOGENOM" id="CLU_1519944_0_0_1"/>
<proteinExistence type="predicted"/>
<dbReference type="EnsemblPlants" id="Bo4g130760.1">
    <property type="protein sequence ID" value="Bo4g130760.1"/>
    <property type="gene ID" value="Bo4g130760"/>
</dbReference>
<protein>
    <submittedName>
        <fullName evidence="2">Uncharacterized protein</fullName>
    </submittedName>
</protein>
<dbReference type="Gramene" id="Bo4g130760.1">
    <property type="protein sequence ID" value="Bo4g130760.1"/>
    <property type="gene ID" value="Bo4g130760"/>
</dbReference>
<feature type="compositionally biased region" description="Basic and acidic residues" evidence="1">
    <location>
        <begin position="164"/>
        <end position="177"/>
    </location>
</feature>
<feature type="compositionally biased region" description="Polar residues" evidence="1">
    <location>
        <begin position="101"/>
        <end position="110"/>
    </location>
</feature>
<dbReference type="AlphaFoldDB" id="A0A0D3BYX4"/>
<reference evidence="2" key="2">
    <citation type="submission" date="2015-03" db="UniProtKB">
        <authorList>
            <consortium name="EnsemblPlants"/>
        </authorList>
    </citation>
    <scope>IDENTIFICATION</scope>
</reference>
<dbReference type="Proteomes" id="UP000032141">
    <property type="component" value="Chromosome C4"/>
</dbReference>
<name>A0A0D3BYX4_BRAOL</name>
<evidence type="ECO:0000313" key="3">
    <source>
        <dbReference type="Proteomes" id="UP000032141"/>
    </source>
</evidence>
<organism evidence="2 3">
    <name type="scientific">Brassica oleracea var. oleracea</name>
    <dbReference type="NCBI Taxonomy" id="109376"/>
    <lineage>
        <taxon>Eukaryota</taxon>
        <taxon>Viridiplantae</taxon>
        <taxon>Streptophyta</taxon>
        <taxon>Embryophyta</taxon>
        <taxon>Tracheophyta</taxon>
        <taxon>Spermatophyta</taxon>
        <taxon>Magnoliopsida</taxon>
        <taxon>eudicotyledons</taxon>
        <taxon>Gunneridae</taxon>
        <taxon>Pentapetalae</taxon>
        <taxon>rosids</taxon>
        <taxon>malvids</taxon>
        <taxon>Brassicales</taxon>
        <taxon>Brassicaceae</taxon>
        <taxon>Brassiceae</taxon>
        <taxon>Brassica</taxon>
    </lineage>
</organism>
<accession>A0A0D3BYX4</accession>
<sequence>MKTIGDFVDEESQWWWLSPTKNLVGLLDEEVSVALVDEESRWLSSTKNLGGSQRRKITVARRRKSVALSDGESRWLDRENWWLSATMEVPLKRQSLIVSRGNRSSLQTQRETLKKRKCEDEAAQSSSSHAEAHEGSNRPPGVKAAKATGWTISIRRASCSGSDDGVRVAKAEKEINH</sequence>
<keyword evidence="3" id="KW-1185">Reference proteome</keyword>
<feature type="region of interest" description="Disordered" evidence="1">
    <location>
        <begin position="158"/>
        <end position="177"/>
    </location>
</feature>